<proteinExistence type="inferred from homology"/>
<dbReference type="Proteomes" id="UP000192674">
    <property type="component" value="Unassembled WGS sequence"/>
</dbReference>
<feature type="transmembrane region" description="Helical" evidence="6">
    <location>
        <begin position="332"/>
        <end position="354"/>
    </location>
</feature>
<feature type="transmembrane region" description="Helical" evidence="6">
    <location>
        <begin position="258"/>
        <end position="278"/>
    </location>
</feature>
<dbReference type="OrthoDB" id="3169878at2"/>
<dbReference type="PANTHER" id="PTHR30569">
    <property type="entry name" value="CYTOSINE TRANSPORTER CODB"/>
    <property type="match status" value="1"/>
</dbReference>
<comment type="subcellular location">
    <subcellularLocation>
        <location evidence="1">Membrane</location>
        <topology evidence="1">Multi-pass membrane protein</topology>
    </subcellularLocation>
</comment>
<organism evidence="7 8">
    <name type="scientific">Kibdelosporangium aridum</name>
    <dbReference type="NCBI Taxonomy" id="2030"/>
    <lineage>
        <taxon>Bacteria</taxon>
        <taxon>Bacillati</taxon>
        <taxon>Actinomycetota</taxon>
        <taxon>Actinomycetes</taxon>
        <taxon>Pseudonocardiales</taxon>
        <taxon>Pseudonocardiaceae</taxon>
        <taxon>Kibdelosporangium</taxon>
    </lineage>
</organism>
<dbReference type="CDD" id="cd11484">
    <property type="entry name" value="SLC-NCS1sbd_CobB-like"/>
    <property type="match status" value="1"/>
</dbReference>
<keyword evidence="4 6" id="KW-1133">Transmembrane helix</keyword>
<feature type="transmembrane region" description="Helical" evidence="6">
    <location>
        <begin position="93"/>
        <end position="112"/>
    </location>
</feature>
<feature type="transmembrane region" description="Helical" evidence="6">
    <location>
        <begin position="154"/>
        <end position="172"/>
    </location>
</feature>
<evidence type="ECO:0000256" key="6">
    <source>
        <dbReference type="SAM" id="Phobius"/>
    </source>
</evidence>
<keyword evidence="8" id="KW-1185">Reference proteome</keyword>
<sequence>MTPQDDYALSRVPEKARYGWGWVAVQQFGQISDLITFSTGVILGTGLSFWGAFWALTLGSVVLELVAVFVGIAGCREGLSTSVLTRWTGFGRYGSALLGLIISVSLIGWFGIQNGVFALGMNAIAPWLDVWVWSLITGLVITVLVMYGFRAMRWIAVAAVPAFQIVIAYSVITEFAKVDVGSLFSSGPLGETMTIAAGATLVAGSYMAGATIMPDMNRFNRKPSDVVKQSVLSITLGQYVMGLIGVLLAYAVKGQDAVAILTTTVGVIGVITLVAAVVKINDWNLYSSSLGITNAIDTLTGIKVNRVWVTLVIGIAGTALSAVGILDRFVDFLMILGVTLPPIAGIVVAEYYLVKRWRPALDDSRQRGVLPATEPTLVPVTLVIWAVAAWFGWWSEREALGIGSLNSLLLAGLLYLIAGKIGLVKGISEVPVGEDKTGKEETCESVST</sequence>
<evidence type="ECO:0000256" key="2">
    <source>
        <dbReference type="ARBA" id="ARBA00008974"/>
    </source>
</evidence>
<dbReference type="RefSeq" id="WP_084433918.1">
    <property type="nucleotide sequence ID" value="NZ_FWXV01000013.1"/>
</dbReference>
<dbReference type="Gene3D" id="1.10.4160.10">
    <property type="entry name" value="Hydantoin permease"/>
    <property type="match status" value="1"/>
</dbReference>
<dbReference type="InterPro" id="IPR030191">
    <property type="entry name" value="CodB"/>
</dbReference>
<evidence type="ECO:0000313" key="8">
    <source>
        <dbReference type="Proteomes" id="UP000192674"/>
    </source>
</evidence>
<evidence type="ECO:0000313" key="7">
    <source>
        <dbReference type="EMBL" id="SMD26115.1"/>
    </source>
</evidence>
<accession>A0A1Y5Y7G9</accession>
<feature type="transmembrane region" description="Helical" evidence="6">
    <location>
        <begin position="192"/>
        <end position="210"/>
    </location>
</feature>
<dbReference type="PANTHER" id="PTHR30569:SF0">
    <property type="entry name" value="CYTOSINE PERMEASE"/>
    <property type="match status" value="1"/>
</dbReference>
<protein>
    <submittedName>
        <fullName evidence="7">Cytosine permease</fullName>
    </submittedName>
</protein>
<evidence type="ECO:0000256" key="4">
    <source>
        <dbReference type="ARBA" id="ARBA00022989"/>
    </source>
</evidence>
<evidence type="ECO:0000256" key="3">
    <source>
        <dbReference type="ARBA" id="ARBA00022692"/>
    </source>
</evidence>
<comment type="similarity">
    <text evidence="2">Belongs to the purine-cytosine permease (2.A.39) family.</text>
</comment>
<keyword evidence="3 6" id="KW-0812">Transmembrane</keyword>
<reference evidence="7 8" key="1">
    <citation type="submission" date="2017-04" db="EMBL/GenBank/DDBJ databases">
        <authorList>
            <person name="Afonso C.L."/>
            <person name="Miller P.J."/>
            <person name="Scott M.A."/>
            <person name="Spackman E."/>
            <person name="Goraichik I."/>
            <person name="Dimitrov K.M."/>
            <person name="Suarez D.L."/>
            <person name="Swayne D.E."/>
        </authorList>
    </citation>
    <scope>NUCLEOTIDE SEQUENCE [LARGE SCALE GENOMIC DNA]</scope>
    <source>
        <strain evidence="7 8">DSM 43828</strain>
    </source>
</reference>
<name>A0A1Y5Y7G9_KIBAR</name>
<dbReference type="Pfam" id="PF02133">
    <property type="entry name" value="Transp_cyt_pur"/>
    <property type="match status" value="1"/>
</dbReference>
<keyword evidence="5 6" id="KW-0472">Membrane</keyword>
<feature type="transmembrane region" description="Helical" evidence="6">
    <location>
        <begin position="124"/>
        <end position="147"/>
    </location>
</feature>
<feature type="transmembrane region" description="Helical" evidence="6">
    <location>
        <begin position="307"/>
        <end position="326"/>
    </location>
</feature>
<evidence type="ECO:0000256" key="1">
    <source>
        <dbReference type="ARBA" id="ARBA00004141"/>
    </source>
</evidence>
<dbReference type="GO" id="GO:0005886">
    <property type="term" value="C:plasma membrane"/>
    <property type="evidence" value="ECO:0007669"/>
    <property type="project" value="TreeGrafter"/>
</dbReference>
<feature type="transmembrane region" description="Helical" evidence="6">
    <location>
        <begin position="399"/>
        <end position="418"/>
    </location>
</feature>
<dbReference type="EMBL" id="FWXV01000013">
    <property type="protein sequence ID" value="SMD26115.1"/>
    <property type="molecule type" value="Genomic_DNA"/>
</dbReference>
<gene>
    <name evidence="7" type="ORF">SAMN05661093_09695</name>
</gene>
<dbReference type="GO" id="GO:0015209">
    <property type="term" value="F:cytosine transmembrane transporter activity"/>
    <property type="evidence" value="ECO:0007669"/>
    <property type="project" value="InterPro"/>
</dbReference>
<feature type="transmembrane region" description="Helical" evidence="6">
    <location>
        <begin position="375"/>
        <end position="393"/>
    </location>
</feature>
<feature type="transmembrane region" description="Helical" evidence="6">
    <location>
        <begin position="47"/>
        <end position="72"/>
    </location>
</feature>
<evidence type="ECO:0000256" key="5">
    <source>
        <dbReference type="ARBA" id="ARBA00023136"/>
    </source>
</evidence>
<dbReference type="InterPro" id="IPR001248">
    <property type="entry name" value="Pur-cyt_permease"/>
</dbReference>
<dbReference type="AlphaFoldDB" id="A0A1Y5Y7G9"/>
<feature type="transmembrane region" description="Helical" evidence="6">
    <location>
        <begin position="231"/>
        <end position="252"/>
    </location>
</feature>